<organism evidence="5 6">
    <name type="scientific">Chironomus riparius</name>
    <dbReference type="NCBI Taxonomy" id="315576"/>
    <lineage>
        <taxon>Eukaryota</taxon>
        <taxon>Metazoa</taxon>
        <taxon>Ecdysozoa</taxon>
        <taxon>Arthropoda</taxon>
        <taxon>Hexapoda</taxon>
        <taxon>Insecta</taxon>
        <taxon>Pterygota</taxon>
        <taxon>Neoptera</taxon>
        <taxon>Endopterygota</taxon>
        <taxon>Diptera</taxon>
        <taxon>Nematocera</taxon>
        <taxon>Chironomoidea</taxon>
        <taxon>Chironomidae</taxon>
        <taxon>Chironominae</taxon>
        <taxon>Chironomus</taxon>
    </lineage>
</organism>
<evidence type="ECO:0000256" key="3">
    <source>
        <dbReference type="ARBA" id="ARBA00022737"/>
    </source>
</evidence>
<evidence type="ECO:0000256" key="1">
    <source>
        <dbReference type="ARBA" id="ARBA00022614"/>
    </source>
</evidence>
<protein>
    <submittedName>
        <fullName evidence="5">Uncharacterized protein</fullName>
    </submittedName>
</protein>
<sequence>MVKIDKLLILMPLAFFSAAQSVSFNCKYNKSIWNTVLGSIYWCNVQNLVSITSNDGADIDDITGTHTIGHIYHNVEGFYISNLGQTHYFPRGLNNFFKYIKGILITGTGLKEIHQNDLKVFPKLKDLHLHSSNLEVLEKDLFEFNPNLELISLNSNKISHIDPNVFDKLRKLKYLFLQSNLCINMAAVSGSTQVQNVIKAAKDKCTNSEFADLEQKVKSLEVELNLVKLDSLDSEVKKSKFANFFKDKVQVLKDRKEIATSTEGPKKMQNINFETCSAISFKVDHISATMNGLMIRSKSFEDKVEDIIQKASTFSQDTTTTLNNIESSNNQNFAAIVTLIEEFGKKMEAIEAKLAGIDSVQVKLMNKIHKMESENHDNKLEINQRLKAILNSV</sequence>
<dbReference type="PANTHER" id="PTHR24373">
    <property type="entry name" value="SLIT RELATED LEUCINE-RICH REPEAT NEURONAL PROTEIN"/>
    <property type="match status" value="1"/>
</dbReference>
<feature type="signal peptide" evidence="4">
    <location>
        <begin position="1"/>
        <end position="21"/>
    </location>
</feature>
<keyword evidence="3" id="KW-0677">Repeat</keyword>
<feature type="chain" id="PRO_5040366755" evidence="4">
    <location>
        <begin position="22"/>
        <end position="393"/>
    </location>
</feature>
<evidence type="ECO:0000256" key="2">
    <source>
        <dbReference type="ARBA" id="ARBA00022729"/>
    </source>
</evidence>
<keyword evidence="2 4" id="KW-0732">Signal</keyword>
<dbReference type="AlphaFoldDB" id="A0A9N9WY14"/>
<proteinExistence type="predicted"/>
<dbReference type="InterPro" id="IPR032675">
    <property type="entry name" value="LRR_dom_sf"/>
</dbReference>
<dbReference type="InterPro" id="IPR001611">
    <property type="entry name" value="Leu-rich_rpt"/>
</dbReference>
<reference evidence="5" key="1">
    <citation type="submission" date="2022-01" db="EMBL/GenBank/DDBJ databases">
        <authorList>
            <person name="King R."/>
        </authorList>
    </citation>
    <scope>NUCLEOTIDE SEQUENCE</scope>
</reference>
<name>A0A9N9WY14_9DIPT</name>
<dbReference type="InterPro" id="IPR050328">
    <property type="entry name" value="Dev_Immune_Receptor"/>
</dbReference>
<reference evidence="5" key="2">
    <citation type="submission" date="2022-10" db="EMBL/GenBank/DDBJ databases">
        <authorList>
            <consortium name="ENA_rothamsted_submissions"/>
            <consortium name="culmorum"/>
            <person name="King R."/>
        </authorList>
    </citation>
    <scope>NUCLEOTIDE SEQUENCE</scope>
</reference>
<dbReference type="Gene3D" id="3.80.10.10">
    <property type="entry name" value="Ribonuclease Inhibitor"/>
    <property type="match status" value="1"/>
</dbReference>
<dbReference type="OrthoDB" id="676979at2759"/>
<keyword evidence="1" id="KW-0433">Leucine-rich repeat</keyword>
<evidence type="ECO:0000313" key="5">
    <source>
        <dbReference type="EMBL" id="CAG9810511.1"/>
    </source>
</evidence>
<dbReference type="Pfam" id="PF13855">
    <property type="entry name" value="LRR_8"/>
    <property type="match status" value="1"/>
</dbReference>
<dbReference type="EMBL" id="OU895880">
    <property type="protein sequence ID" value="CAG9810511.1"/>
    <property type="molecule type" value="Genomic_DNA"/>
</dbReference>
<evidence type="ECO:0000313" key="6">
    <source>
        <dbReference type="Proteomes" id="UP001153620"/>
    </source>
</evidence>
<dbReference type="InterPro" id="IPR003591">
    <property type="entry name" value="Leu-rich_rpt_typical-subtyp"/>
</dbReference>
<gene>
    <name evidence="5" type="ORF">CHIRRI_LOCUS13324</name>
</gene>
<dbReference type="SUPFAM" id="SSF52058">
    <property type="entry name" value="L domain-like"/>
    <property type="match status" value="1"/>
</dbReference>
<accession>A0A9N9WY14</accession>
<evidence type="ECO:0000256" key="4">
    <source>
        <dbReference type="SAM" id="SignalP"/>
    </source>
</evidence>
<dbReference type="PANTHER" id="PTHR24373:SF275">
    <property type="entry name" value="TIR DOMAIN-CONTAINING PROTEIN"/>
    <property type="match status" value="1"/>
</dbReference>
<keyword evidence="6" id="KW-1185">Reference proteome</keyword>
<dbReference type="SMART" id="SM00369">
    <property type="entry name" value="LRR_TYP"/>
    <property type="match status" value="2"/>
</dbReference>
<dbReference type="Proteomes" id="UP001153620">
    <property type="component" value="Chromosome 4"/>
</dbReference>